<reference evidence="2" key="1">
    <citation type="submission" date="2019-09" db="EMBL/GenBank/DDBJ databases">
        <title>Draft genome information of white flower Hibiscus syriacus.</title>
        <authorList>
            <person name="Kim Y.-M."/>
        </authorList>
    </citation>
    <scope>NUCLEOTIDE SEQUENCE [LARGE SCALE GENOMIC DNA]</scope>
    <source>
        <strain evidence="2">YM2019G1</strain>
    </source>
</reference>
<name>A0A6A3CE23_HIBSY</name>
<dbReference type="Gene3D" id="3.40.50.150">
    <property type="entry name" value="Vaccinia Virus protein VP39"/>
    <property type="match status" value="1"/>
</dbReference>
<feature type="region of interest" description="Disordered" evidence="1">
    <location>
        <begin position="191"/>
        <end position="213"/>
    </location>
</feature>
<dbReference type="EMBL" id="VEPZ02000307">
    <property type="protein sequence ID" value="KAE8727575.1"/>
    <property type="molecule type" value="Genomic_DNA"/>
</dbReference>
<proteinExistence type="predicted"/>
<dbReference type="InterPro" id="IPR029063">
    <property type="entry name" value="SAM-dependent_MTases_sf"/>
</dbReference>
<feature type="compositionally biased region" description="Polar residues" evidence="1">
    <location>
        <begin position="79"/>
        <end position="92"/>
    </location>
</feature>
<sequence>MAGVGSSARRGKTRMAWVVAERRCLAVETFCRLLLSSVDVVAGRLKSCQADRDRYIRFETTADVTKPIGTSHKQKPKTAESQSMMSKSLPNSKRGTTISVSYKFLEEPTTLLPALGFYSSIPLETSQHFIPLQITHQHFDVFATLPPILTPGPVCILGFGAGSAARLMLELYPELRIHGWELDPSVLDTGASGSNHVAEVKEEPEERRENHGEPLRIESWENAKDDNSSLALTGELAVPDPDAWKKKLPRSLKGYVDMWAAYQDS</sequence>
<evidence type="ECO:0000313" key="2">
    <source>
        <dbReference type="EMBL" id="KAE8727575.1"/>
    </source>
</evidence>
<evidence type="ECO:0000313" key="3">
    <source>
        <dbReference type="Proteomes" id="UP000436088"/>
    </source>
</evidence>
<gene>
    <name evidence="2" type="ORF">F3Y22_tig00005459pilonHSYRG00301</name>
</gene>
<protein>
    <submittedName>
        <fullName evidence="2">Uncharacterized protein</fullName>
    </submittedName>
</protein>
<accession>A0A6A3CE23</accession>
<feature type="compositionally biased region" description="Basic and acidic residues" evidence="1">
    <location>
        <begin position="198"/>
        <end position="213"/>
    </location>
</feature>
<keyword evidence="3" id="KW-1185">Reference proteome</keyword>
<dbReference type="SUPFAM" id="SSF53335">
    <property type="entry name" value="S-adenosyl-L-methionine-dependent methyltransferases"/>
    <property type="match status" value="1"/>
</dbReference>
<dbReference type="Proteomes" id="UP000436088">
    <property type="component" value="Unassembled WGS sequence"/>
</dbReference>
<evidence type="ECO:0000256" key="1">
    <source>
        <dbReference type="SAM" id="MobiDB-lite"/>
    </source>
</evidence>
<feature type="region of interest" description="Disordered" evidence="1">
    <location>
        <begin position="67"/>
        <end position="92"/>
    </location>
</feature>
<dbReference type="AlphaFoldDB" id="A0A6A3CE23"/>
<organism evidence="2 3">
    <name type="scientific">Hibiscus syriacus</name>
    <name type="common">Rose of Sharon</name>
    <dbReference type="NCBI Taxonomy" id="106335"/>
    <lineage>
        <taxon>Eukaryota</taxon>
        <taxon>Viridiplantae</taxon>
        <taxon>Streptophyta</taxon>
        <taxon>Embryophyta</taxon>
        <taxon>Tracheophyta</taxon>
        <taxon>Spermatophyta</taxon>
        <taxon>Magnoliopsida</taxon>
        <taxon>eudicotyledons</taxon>
        <taxon>Gunneridae</taxon>
        <taxon>Pentapetalae</taxon>
        <taxon>rosids</taxon>
        <taxon>malvids</taxon>
        <taxon>Malvales</taxon>
        <taxon>Malvaceae</taxon>
        <taxon>Malvoideae</taxon>
        <taxon>Hibiscus</taxon>
    </lineage>
</organism>
<comment type="caution">
    <text evidence="2">The sequence shown here is derived from an EMBL/GenBank/DDBJ whole genome shotgun (WGS) entry which is preliminary data.</text>
</comment>